<dbReference type="EMBL" id="FR695877">
    <property type="protein sequence ID" value="CBX30586.1"/>
    <property type="molecule type" value="Genomic_DNA"/>
</dbReference>
<name>E1YKF3_9BACT</name>
<dbReference type="AlphaFoldDB" id="E1YKF3"/>
<organism evidence="1">
    <name type="scientific">uncultured Desulfobacterium sp</name>
    <dbReference type="NCBI Taxonomy" id="201089"/>
    <lineage>
        <taxon>Bacteria</taxon>
        <taxon>Pseudomonadati</taxon>
        <taxon>Thermodesulfobacteriota</taxon>
        <taxon>Desulfobacteria</taxon>
        <taxon>Desulfobacterales</taxon>
        <taxon>Desulfobacteriaceae</taxon>
        <taxon>Desulfobacterium</taxon>
        <taxon>environmental samples</taxon>
    </lineage>
</organism>
<sequence>MSRNLIYQIVRLFEAFSSSSRSYSVPNYRLSDKIYNTTHGFIEPLGKGALRRCNMSFVKEGTAVHLLPVYRRLQSVIESDAGLLSTCIKEAAEWGTRGFNKVHLRPTYHELKKALESDDTLLTICIKEAIKRGHVLY</sequence>
<protein>
    <submittedName>
        <fullName evidence="1">Uncharacterized protein</fullName>
    </submittedName>
</protein>
<gene>
    <name evidence="1" type="ORF">N47_E40980</name>
</gene>
<reference evidence="1" key="1">
    <citation type="journal article" date="2011" name="Environ. Microbiol.">
        <title>Genomic insights into the metabolic potential of the polycyclic aromatic hydrocarbon degrading sulfate-reducing Deltaproteobacterium N47.</title>
        <authorList>
            <person name="Bergmann F."/>
            <person name="Selesi D."/>
            <person name="Weinmaier T."/>
            <person name="Tischler P."/>
            <person name="Rattei T."/>
            <person name="Meckenstock R.U."/>
        </authorList>
    </citation>
    <scope>NUCLEOTIDE SEQUENCE</scope>
</reference>
<evidence type="ECO:0000313" key="1">
    <source>
        <dbReference type="EMBL" id="CBX30586.1"/>
    </source>
</evidence>
<proteinExistence type="predicted"/>
<accession>E1YKF3</accession>